<sequence length="160" mass="17798">MKTVMLLLLFGLSSCVFAISDNSFFILTSSEANIAPLHKNNYILNLNKPAQYVTYFIGKPKRIAGIISLSDFLSLWSNQTLKNNFSSNPPKAIVVAISTKGEQNFNAVVTNPSLVKDILSYQISVLNGQFLQIGKLKYIAIIFDQIPENIKLYNLESTGF</sequence>
<keyword evidence="3" id="KW-1185">Reference proteome</keyword>
<dbReference type="PROSITE" id="PS51257">
    <property type="entry name" value="PROKAR_LIPOPROTEIN"/>
    <property type="match status" value="1"/>
</dbReference>
<feature type="chain" id="PRO_5017011517" evidence="1">
    <location>
        <begin position="19"/>
        <end position="160"/>
    </location>
</feature>
<dbReference type="RefSeq" id="WP_115303567.1">
    <property type="nucleotide sequence ID" value="NZ_CAAAHO010000005.1"/>
</dbReference>
<accession>A0A378I405</accession>
<gene>
    <name evidence="2" type="ORF">NCTC13315_02469</name>
</gene>
<feature type="signal peptide" evidence="1">
    <location>
        <begin position="1"/>
        <end position="18"/>
    </location>
</feature>
<evidence type="ECO:0000313" key="3">
    <source>
        <dbReference type="Proteomes" id="UP000254968"/>
    </source>
</evidence>
<dbReference type="OrthoDB" id="5652379at2"/>
<dbReference type="Proteomes" id="UP000254968">
    <property type="component" value="Unassembled WGS sequence"/>
</dbReference>
<protein>
    <submittedName>
        <fullName evidence="2">Uncharacterized protein</fullName>
    </submittedName>
</protein>
<name>A0A378I405_9GAMM</name>
<evidence type="ECO:0000313" key="2">
    <source>
        <dbReference type="EMBL" id="STX29909.1"/>
    </source>
</evidence>
<dbReference type="EMBL" id="UGNV01000001">
    <property type="protein sequence ID" value="STX29909.1"/>
    <property type="molecule type" value="Genomic_DNA"/>
</dbReference>
<evidence type="ECO:0000256" key="1">
    <source>
        <dbReference type="SAM" id="SignalP"/>
    </source>
</evidence>
<keyword evidence="1" id="KW-0732">Signal</keyword>
<proteinExistence type="predicted"/>
<dbReference type="AlphaFoldDB" id="A0A378I405"/>
<reference evidence="2 3" key="1">
    <citation type="submission" date="2018-06" db="EMBL/GenBank/DDBJ databases">
        <authorList>
            <consortium name="Pathogen Informatics"/>
            <person name="Doyle S."/>
        </authorList>
    </citation>
    <scope>NUCLEOTIDE SEQUENCE [LARGE SCALE GENOMIC DNA]</scope>
    <source>
        <strain evidence="2 3">NCTC13315</strain>
    </source>
</reference>
<organism evidence="2 3">
    <name type="scientific">Legionella beliardensis</name>
    <dbReference type="NCBI Taxonomy" id="91822"/>
    <lineage>
        <taxon>Bacteria</taxon>
        <taxon>Pseudomonadati</taxon>
        <taxon>Pseudomonadota</taxon>
        <taxon>Gammaproteobacteria</taxon>
        <taxon>Legionellales</taxon>
        <taxon>Legionellaceae</taxon>
        <taxon>Legionella</taxon>
    </lineage>
</organism>